<evidence type="ECO:0000256" key="3">
    <source>
        <dbReference type="ARBA" id="ARBA00022448"/>
    </source>
</evidence>
<dbReference type="SFLD" id="SFLDG00002">
    <property type="entry name" value="C1.7:_P-type_atpase_like"/>
    <property type="match status" value="1"/>
</dbReference>
<feature type="compositionally biased region" description="Polar residues" evidence="19">
    <location>
        <begin position="229"/>
        <end position="244"/>
    </location>
</feature>
<dbReference type="NCBIfam" id="TIGR01652">
    <property type="entry name" value="ATPase-Plipid"/>
    <property type="match status" value="1"/>
</dbReference>
<feature type="binding site" evidence="17">
    <location>
        <position position="593"/>
    </location>
    <ligand>
        <name>Mg(2+)</name>
        <dbReference type="ChEBI" id="CHEBI:18420"/>
    </ligand>
</feature>
<dbReference type="SUPFAM" id="SSF81660">
    <property type="entry name" value="Metal cation-transporting ATPase, ATP-binding domain N"/>
    <property type="match status" value="1"/>
</dbReference>
<feature type="compositionally biased region" description="Basic residues" evidence="19">
    <location>
        <begin position="267"/>
        <end position="288"/>
    </location>
</feature>
<evidence type="ECO:0000313" key="23">
    <source>
        <dbReference type="Proteomes" id="UP000078561"/>
    </source>
</evidence>
<evidence type="ECO:0000256" key="1">
    <source>
        <dbReference type="ARBA" id="ARBA00004127"/>
    </source>
</evidence>
<dbReference type="PROSITE" id="PS00154">
    <property type="entry name" value="ATPASE_E1_E2"/>
    <property type="match status" value="1"/>
</dbReference>
<dbReference type="InterPro" id="IPR023214">
    <property type="entry name" value="HAD_sf"/>
</dbReference>
<keyword evidence="6 17" id="KW-0479">Metal-binding</keyword>
<comment type="similarity">
    <text evidence="2 18">Belongs to the cation transport ATPase (P-type) (TC 3.A.3) family. Type IV subfamily.</text>
</comment>
<feature type="domain" description="P-type ATPase N-terminal" evidence="20">
    <location>
        <begin position="46"/>
        <end position="96"/>
    </location>
</feature>
<dbReference type="GO" id="GO:0045332">
    <property type="term" value="P:phospholipid translocation"/>
    <property type="evidence" value="ECO:0007669"/>
    <property type="project" value="TreeGrafter"/>
</dbReference>
<dbReference type="FunFam" id="3.40.50.1000:FF:000001">
    <property type="entry name" value="Phospholipid-transporting ATPase IC"/>
    <property type="match status" value="1"/>
</dbReference>
<dbReference type="EMBL" id="LT551723">
    <property type="protein sequence ID" value="SAL97294.1"/>
    <property type="molecule type" value="Genomic_DNA"/>
</dbReference>
<dbReference type="InterPro" id="IPR006539">
    <property type="entry name" value="P-type_ATPase_IV"/>
</dbReference>
<feature type="domain" description="P-type ATPase C-terminal" evidence="21">
    <location>
        <begin position="1063"/>
        <end position="1306"/>
    </location>
</feature>
<evidence type="ECO:0000256" key="11">
    <source>
        <dbReference type="ARBA" id="ARBA00022989"/>
    </source>
</evidence>
<reference evidence="22" key="1">
    <citation type="submission" date="2016-04" db="EMBL/GenBank/DDBJ databases">
        <authorList>
            <person name="Evans L.H."/>
            <person name="Alamgir A."/>
            <person name="Owens N."/>
            <person name="Weber N.D."/>
            <person name="Virtaneva K."/>
            <person name="Barbian K."/>
            <person name="Babar A."/>
            <person name="Rosenke K."/>
        </authorList>
    </citation>
    <scope>NUCLEOTIDE SEQUENCE [LARGE SCALE GENOMIC DNA]</scope>
    <source>
        <strain evidence="22">CBS 101.48</strain>
    </source>
</reference>
<dbReference type="GO" id="GO:0000287">
    <property type="term" value="F:magnesium ion binding"/>
    <property type="evidence" value="ECO:0007669"/>
    <property type="project" value="UniProtKB-UniRule"/>
</dbReference>
<evidence type="ECO:0000256" key="7">
    <source>
        <dbReference type="ARBA" id="ARBA00022741"/>
    </source>
</evidence>
<comment type="subcellular location">
    <subcellularLocation>
        <location evidence="1">Endomembrane system</location>
        <topology evidence="1">Multi-pass membrane protein</topology>
    </subcellularLocation>
    <subcellularLocation>
        <location evidence="18">Membrane</location>
        <topology evidence="18">Multi-pass membrane protein</topology>
    </subcellularLocation>
</comment>
<proteinExistence type="inferred from homology"/>
<dbReference type="InterPro" id="IPR032630">
    <property type="entry name" value="P_typ_ATPase_c"/>
</dbReference>
<gene>
    <name evidence="22" type="primary">ABSGL_02781.1 scaffold 3929</name>
</gene>
<feature type="binding site" evidence="16">
    <location>
        <position position="806"/>
    </location>
    <ligand>
        <name>ATP</name>
        <dbReference type="ChEBI" id="CHEBI:30616"/>
    </ligand>
</feature>
<dbReference type="Pfam" id="PF16212">
    <property type="entry name" value="PhoLip_ATPase_C"/>
    <property type="match status" value="1"/>
</dbReference>
<feature type="binding site" evidence="16">
    <location>
        <position position="1040"/>
    </location>
    <ligand>
        <name>ATP</name>
        <dbReference type="ChEBI" id="CHEBI:30616"/>
    </ligand>
</feature>
<feature type="binding site" evidence="16">
    <location>
        <position position="594"/>
    </location>
    <ligand>
        <name>ATP</name>
        <dbReference type="ChEBI" id="CHEBI:30616"/>
    </ligand>
</feature>
<feature type="binding site" evidence="16">
    <location>
        <position position="1017"/>
    </location>
    <ligand>
        <name>ATP</name>
        <dbReference type="ChEBI" id="CHEBI:30616"/>
    </ligand>
</feature>
<dbReference type="EC" id="7.6.2.1" evidence="18"/>
<organism evidence="22">
    <name type="scientific">Absidia glauca</name>
    <name type="common">Pin mould</name>
    <dbReference type="NCBI Taxonomy" id="4829"/>
    <lineage>
        <taxon>Eukaryota</taxon>
        <taxon>Fungi</taxon>
        <taxon>Fungi incertae sedis</taxon>
        <taxon>Mucoromycota</taxon>
        <taxon>Mucoromycotina</taxon>
        <taxon>Mucoromycetes</taxon>
        <taxon>Mucorales</taxon>
        <taxon>Cunninghamellaceae</taxon>
        <taxon>Absidia</taxon>
    </lineage>
</organism>
<evidence type="ECO:0000256" key="13">
    <source>
        <dbReference type="ARBA" id="ARBA00034036"/>
    </source>
</evidence>
<evidence type="ECO:0000256" key="18">
    <source>
        <dbReference type="RuleBase" id="RU362033"/>
    </source>
</evidence>
<feature type="binding site" evidence="17">
    <location>
        <position position="1037"/>
    </location>
    <ligand>
        <name>Mg(2+)</name>
        <dbReference type="ChEBI" id="CHEBI:18420"/>
    </ligand>
</feature>
<feature type="active site" description="4-aspartylphosphate intermediate" evidence="15">
    <location>
        <position position="593"/>
    </location>
</feature>
<keyword evidence="7 16" id="KW-0547">Nucleotide-binding</keyword>
<evidence type="ECO:0000256" key="15">
    <source>
        <dbReference type="PIRSR" id="PIRSR606539-1"/>
    </source>
</evidence>
<dbReference type="PANTHER" id="PTHR24092:SF180">
    <property type="entry name" value="PHOSPHOLIPID-TRANSPORTING ATPASE DNF1-RELATED"/>
    <property type="match status" value="1"/>
</dbReference>
<dbReference type="Proteomes" id="UP000078561">
    <property type="component" value="Unassembled WGS sequence"/>
</dbReference>
<name>A0A163J5H1_ABSGL</name>
<dbReference type="FunFam" id="3.40.1110.10:FF:000087">
    <property type="entry name" value="Phospholipid-transporting ATPase"/>
    <property type="match status" value="1"/>
</dbReference>
<feature type="binding site" evidence="16">
    <location>
        <position position="781"/>
    </location>
    <ligand>
        <name>ATP</name>
        <dbReference type="ChEBI" id="CHEBI:30616"/>
    </ligand>
</feature>
<keyword evidence="10 18" id="KW-1278">Translocase</keyword>
<dbReference type="Gene3D" id="3.40.50.1000">
    <property type="entry name" value="HAD superfamily/HAD-like"/>
    <property type="match status" value="1"/>
</dbReference>
<dbReference type="Gene3D" id="2.70.150.10">
    <property type="entry name" value="Calcium-transporting ATPase, cytoplasmic transduction domain A"/>
    <property type="match status" value="1"/>
</dbReference>
<dbReference type="GO" id="GO:0005886">
    <property type="term" value="C:plasma membrane"/>
    <property type="evidence" value="ECO:0007669"/>
    <property type="project" value="TreeGrafter"/>
</dbReference>
<feature type="binding site" evidence="16">
    <location>
        <position position="1011"/>
    </location>
    <ligand>
        <name>ATP</name>
        <dbReference type="ChEBI" id="CHEBI:30616"/>
    </ligand>
</feature>
<evidence type="ECO:0000256" key="16">
    <source>
        <dbReference type="PIRSR" id="PIRSR606539-2"/>
    </source>
</evidence>
<dbReference type="FunFam" id="3.40.50.1000:FF:000014">
    <property type="entry name" value="Phospholipid-transporting ATPase"/>
    <property type="match status" value="1"/>
</dbReference>
<feature type="binding site" evidence="16">
    <location>
        <position position="922"/>
    </location>
    <ligand>
        <name>ATP</name>
        <dbReference type="ChEBI" id="CHEBI:30616"/>
    </ligand>
</feature>
<comment type="catalytic activity">
    <reaction evidence="14">
        <text>a 1,2-diacyl-sn-glycero-3-phosphoethanolamine(out) + ATP + H2O = a 1,2-diacyl-sn-glycero-3-phosphoethanolamine(in) + ADP + phosphate + H(+)</text>
        <dbReference type="Rhea" id="RHEA:66132"/>
        <dbReference type="ChEBI" id="CHEBI:15377"/>
        <dbReference type="ChEBI" id="CHEBI:15378"/>
        <dbReference type="ChEBI" id="CHEBI:30616"/>
        <dbReference type="ChEBI" id="CHEBI:43474"/>
        <dbReference type="ChEBI" id="CHEBI:64612"/>
        <dbReference type="ChEBI" id="CHEBI:456216"/>
    </reaction>
    <physiologicalReaction direction="left-to-right" evidence="14">
        <dbReference type="Rhea" id="RHEA:66133"/>
    </physiologicalReaction>
</comment>
<dbReference type="InParanoid" id="A0A163J5H1"/>
<dbReference type="SUPFAM" id="SSF81653">
    <property type="entry name" value="Calcium ATPase, transduction domain A"/>
    <property type="match status" value="1"/>
</dbReference>
<evidence type="ECO:0000259" key="20">
    <source>
        <dbReference type="Pfam" id="PF16209"/>
    </source>
</evidence>
<feature type="transmembrane region" description="Helical" evidence="18">
    <location>
        <begin position="525"/>
        <end position="547"/>
    </location>
</feature>
<dbReference type="GO" id="GO:0016887">
    <property type="term" value="F:ATP hydrolysis activity"/>
    <property type="evidence" value="ECO:0007669"/>
    <property type="project" value="InterPro"/>
</dbReference>
<dbReference type="FunCoup" id="A0A163J5H1">
    <property type="interactions" value="118"/>
</dbReference>
<dbReference type="OrthoDB" id="377733at2759"/>
<feature type="binding site" evidence="17">
    <location>
        <position position="595"/>
    </location>
    <ligand>
        <name>Mg(2+)</name>
        <dbReference type="ChEBI" id="CHEBI:18420"/>
    </ligand>
</feature>
<dbReference type="InterPro" id="IPR044492">
    <property type="entry name" value="P_typ_ATPase_HD_dom"/>
</dbReference>
<keyword evidence="12 18" id="KW-0472">Membrane</keyword>
<feature type="binding site" evidence="17">
    <location>
        <position position="1041"/>
    </location>
    <ligand>
        <name>Mg(2+)</name>
        <dbReference type="ChEBI" id="CHEBI:18420"/>
    </ligand>
</feature>
<feature type="transmembrane region" description="Helical" evidence="18">
    <location>
        <begin position="99"/>
        <end position="115"/>
    </location>
</feature>
<evidence type="ECO:0000256" key="19">
    <source>
        <dbReference type="SAM" id="MobiDB-lite"/>
    </source>
</evidence>
<evidence type="ECO:0000256" key="17">
    <source>
        <dbReference type="PIRSR" id="PIRSR606539-3"/>
    </source>
</evidence>
<feature type="binding site" evidence="16">
    <location>
        <position position="924"/>
    </location>
    <ligand>
        <name>ATP</name>
        <dbReference type="ChEBI" id="CHEBI:30616"/>
    </ligand>
</feature>
<feature type="binding site" evidence="16">
    <location>
        <position position="842"/>
    </location>
    <ligand>
        <name>ATP</name>
        <dbReference type="ChEBI" id="CHEBI:30616"/>
    </ligand>
</feature>
<feature type="binding site" evidence="16">
    <location>
        <position position="923"/>
    </location>
    <ligand>
        <name>ATP</name>
        <dbReference type="ChEBI" id="CHEBI:30616"/>
    </ligand>
</feature>
<evidence type="ECO:0000256" key="6">
    <source>
        <dbReference type="ARBA" id="ARBA00022723"/>
    </source>
</evidence>
<feature type="transmembrane region" description="Helical" evidence="18">
    <location>
        <begin position="481"/>
        <end position="505"/>
    </location>
</feature>
<keyword evidence="11 18" id="KW-1133">Transmembrane helix</keyword>
<evidence type="ECO:0000256" key="4">
    <source>
        <dbReference type="ARBA" id="ARBA00022553"/>
    </source>
</evidence>
<dbReference type="InterPro" id="IPR036412">
    <property type="entry name" value="HAD-like_sf"/>
</dbReference>
<feature type="binding site" evidence="16">
    <location>
        <position position="595"/>
    </location>
    <ligand>
        <name>ATP</name>
        <dbReference type="ChEBI" id="CHEBI:30616"/>
    </ligand>
</feature>
<dbReference type="InterPro" id="IPR018303">
    <property type="entry name" value="ATPase_P-typ_P_site"/>
</dbReference>
<dbReference type="GO" id="GO:0005524">
    <property type="term" value="F:ATP binding"/>
    <property type="evidence" value="ECO:0007669"/>
    <property type="project" value="UniProtKB-UniRule"/>
</dbReference>
<protein>
    <recommendedName>
        <fullName evidence="18">Phospholipid-transporting ATPase</fullName>
        <ecNumber evidence="18">7.6.2.1</ecNumber>
    </recommendedName>
</protein>
<feature type="transmembrane region" description="Helical" evidence="18">
    <location>
        <begin position="1095"/>
        <end position="1114"/>
    </location>
</feature>
<dbReference type="GO" id="GO:0140326">
    <property type="term" value="F:ATPase-coupled intramembrane lipid transporter activity"/>
    <property type="evidence" value="ECO:0007669"/>
    <property type="project" value="UniProtKB-EC"/>
</dbReference>
<dbReference type="InterPro" id="IPR032631">
    <property type="entry name" value="P-type_ATPase_N"/>
</dbReference>
<dbReference type="InterPro" id="IPR023298">
    <property type="entry name" value="ATPase_P-typ_TM_dom_sf"/>
</dbReference>
<feature type="transmembrane region" description="Helical" evidence="18">
    <location>
        <begin position="1219"/>
        <end position="1238"/>
    </location>
</feature>
<comment type="catalytic activity">
    <reaction evidence="13 18">
        <text>ATP + H2O + phospholipidSide 1 = ADP + phosphate + phospholipidSide 2.</text>
        <dbReference type="EC" id="7.6.2.1"/>
    </reaction>
</comment>
<dbReference type="Gene3D" id="3.40.1110.10">
    <property type="entry name" value="Calcium-transporting ATPase, cytoplasmic domain N"/>
    <property type="match status" value="1"/>
</dbReference>
<keyword evidence="3" id="KW-0813">Transport</keyword>
<dbReference type="SUPFAM" id="SSF56784">
    <property type="entry name" value="HAD-like"/>
    <property type="match status" value="1"/>
</dbReference>
<accession>A0A163J5H1</accession>
<evidence type="ECO:0000313" key="22">
    <source>
        <dbReference type="EMBL" id="SAL97294.1"/>
    </source>
</evidence>
<dbReference type="CDD" id="cd02073">
    <property type="entry name" value="P-type_ATPase_APLT_Dnf-like"/>
    <property type="match status" value="1"/>
</dbReference>
<evidence type="ECO:0000259" key="21">
    <source>
        <dbReference type="Pfam" id="PF16212"/>
    </source>
</evidence>
<keyword evidence="5 18" id="KW-0812">Transmembrane</keyword>
<dbReference type="Pfam" id="PF13246">
    <property type="entry name" value="Cation_ATPase"/>
    <property type="match status" value="1"/>
</dbReference>
<dbReference type="GO" id="GO:0012505">
    <property type="term" value="C:endomembrane system"/>
    <property type="evidence" value="ECO:0007669"/>
    <property type="project" value="UniProtKB-SubCell"/>
</dbReference>
<feature type="binding site" evidence="16">
    <location>
        <position position="740"/>
    </location>
    <ligand>
        <name>ATP</name>
        <dbReference type="ChEBI" id="CHEBI:30616"/>
    </ligand>
</feature>
<feature type="transmembrane region" description="Helical" evidence="18">
    <location>
        <begin position="1177"/>
        <end position="1199"/>
    </location>
</feature>
<evidence type="ECO:0000256" key="10">
    <source>
        <dbReference type="ARBA" id="ARBA00022967"/>
    </source>
</evidence>
<keyword evidence="4" id="KW-0597">Phosphoprotein</keyword>
<keyword evidence="9 17" id="KW-0460">Magnesium</keyword>
<evidence type="ECO:0000256" key="2">
    <source>
        <dbReference type="ARBA" id="ARBA00008109"/>
    </source>
</evidence>
<evidence type="ECO:0000256" key="12">
    <source>
        <dbReference type="ARBA" id="ARBA00023136"/>
    </source>
</evidence>
<dbReference type="PRINTS" id="PR00119">
    <property type="entry name" value="CATATPASE"/>
</dbReference>
<dbReference type="PANTHER" id="PTHR24092">
    <property type="entry name" value="PROBABLE PHOSPHOLIPID-TRANSPORTING ATPASE"/>
    <property type="match status" value="1"/>
</dbReference>
<comment type="cofactor">
    <cofactor evidence="17">
        <name>Mg(2+)</name>
        <dbReference type="ChEBI" id="CHEBI:18420"/>
    </cofactor>
</comment>
<feature type="region of interest" description="Disordered" evidence="19">
    <location>
        <begin position="210"/>
        <end position="290"/>
    </location>
</feature>
<evidence type="ECO:0000256" key="8">
    <source>
        <dbReference type="ARBA" id="ARBA00022840"/>
    </source>
</evidence>
<dbReference type="SFLD" id="SFLDF00027">
    <property type="entry name" value="p-type_atpase"/>
    <property type="match status" value="1"/>
</dbReference>
<dbReference type="InterPro" id="IPR001757">
    <property type="entry name" value="P_typ_ATPase"/>
</dbReference>
<feature type="transmembrane region" description="Helical" evidence="18">
    <location>
        <begin position="1126"/>
        <end position="1147"/>
    </location>
</feature>
<dbReference type="OMA" id="FQDIEMY"/>
<dbReference type="Pfam" id="PF16209">
    <property type="entry name" value="PhoLip_ATPase_N"/>
    <property type="match status" value="1"/>
</dbReference>
<dbReference type="InterPro" id="IPR023299">
    <property type="entry name" value="ATPase_P-typ_cyto_dom_N"/>
</dbReference>
<dbReference type="InterPro" id="IPR008250">
    <property type="entry name" value="ATPase_P-typ_transduc_dom_A_sf"/>
</dbReference>
<dbReference type="SFLD" id="SFLDS00003">
    <property type="entry name" value="Haloacid_Dehalogenase"/>
    <property type="match status" value="1"/>
</dbReference>
<sequence length="1516" mass="171452">MPRNIIPKDRFKKKKSAFPTASTERRTIYVNMDLPATELDDYGQPTRSFLGNKIRTAKYTWYTFLPKNLFEQFRGIANLYFLFLVILQMFPLFSTSASPILVILPLAAILVLTGAKDAMEDNKRHKTDQGVNKAITLTLSSWTNVNVPVYKVARWRRLLHTLRSWLKCGGRRDKYLNDDDEYDDDDNDYDDGHDAYNGTFDAHSLHRIHTDPSMVSSTPTIQFPPPTSPISSLRQTIRSSTTRVFQPDTPYRPGLVPHSVTKTSNNKNKKKKKSKAQQKKAPPVKKKRHEIDRRWHRTLWQDLKVGDFVFLRDDDPVPADIAVLSTSEPDGLCYVETQNLDGETNLKIKRGLQATGDLQRPEDCDAASFYIESEPPHANLYSYNGVLKWKISANPSDDDDSDNDDLYDKEAYLKRDHSNVEHEKTEAITSSSVLLRGCVLRNTEWVIGMVLFTGNETKIMLNSGKTPSKRSKMEKATNPHVIANFILLFVLCLICSIAASVVFSTKSSSDFFEQPDAESAAMEGFLMFWTTLVIYQNIIPISLYISVQIVKTAAAYFIHTDIDMYNDRLDQPCIPKTWNISDDLGQIEYIFSDKTGTLTQNIMEFRRCTINGVSYGLGDTEASVGAKLRDDDDDDNGGGDEEKPTMASDTARLNDTLDLEKARREMLHKQQALFDHNYSNPKSSFVDPALYDALAQNDLQSQSIVHFFSALAFCHTVITEVPDPDDKPYDIVYKAQSPDEAALVATARDVGFTFVAREQDTMIMDAMGERREMTLLHVLEFNSTRKRMSVIMRSTGDDGRVVLICKGADSVIFERLAATHDQDDMREATLKDLARFANEGLRTLCIASRVLDEDEYQAWAARYKEASNSIHNREEQMEAVCEDIEQDLTLIGGTAIEDKLQEGVPDTIAVLAKAGIKIWVLTGDKIETAINIGFACNLLTKDMLLLSVNARDEQDTLDQLRNAQAQVDAASTSRKCALVIDGESLKYALEAPARDELLRLGTQCMAVVCCRVSPMQKAKVVNMVKKGLKVMTLSIGDGANDVSMIQEANVGVGISGEEGRQAVMASDYAIAQFRYLSKLLLVHGRWSYLRTSEMILTFFYKNIMWTLVLFWYQIFCGFSGTMMFDYSYITLYNLVFTSLPCIFAGVLDQDLKADYSFKFPQLYLMGIRNDKFKSSRFYLTVLDAIYQSAICFGVPYLVFVGGKMSSTGYDTEGVYELGTFIAGIAVIIANALVGFTIFSWTWVMVLVIVISSATFFIWTGVYAQILTFTFYGEDMLFREGAFWLCLIITFVICMLPRFITKYYLHMEHPFDNDIVREIVLCNNNNNNNKPDTSSHLWQHYKAKKQQRKTLLQSEEEMPITLMRTQSAATTDTTPSSHALAEPAPAYPRDAKRMTGNSEIMYMRSGHRTSFTGFAYSSDDASAFDAFRSSVYRNRTSGNRHSYAGTMMTTTTKDDGFLPPYGAPTQDWMPLDRFKLRRYETEPHHSVSKKPAWVRAVQQRISPPKPITDHELVDISH</sequence>
<evidence type="ECO:0000256" key="9">
    <source>
        <dbReference type="ARBA" id="ARBA00022842"/>
    </source>
</evidence>
<evidence type="ECO:0000256" key="5">
    <source>
        <dbReference type="ARBA" id="ARBA00022692"/>
    </source>
</evidence>
<feature type="binding site" evidence="16">
    <location>
        <position position="1041"/>
    </location>
    <ligand>
        <name>ATP</name>
        <dbReference type="ChEBI" id="CHEBI:30616"/>
    </ligand>
</feature>
<feature type="binding site" evidence="16">
    <location>
        <position position="593"/>
    </location>
    <ligand>
        <name>ATP</name>
        <dbReference type="ChEBI" id="CHEBI:30616"/>
    </ligand>
</feature>
<dbReference type="NCBIfam" id="TIGR01494">
    <property type="entry name" value="ATPase_P-type"/>
    <property type="match status" value="1"/>
</dbReference>
<dbReference type="SUPFAM" id="SSF81665">
    <property type="entry name" value="Calcium ATPase, transmembrane domain M"/>
    <property type="match status" value="1"/>
</dbReference>
<evidence type="ECO:0000256" key="14">
    <source>
        <dbReference type="ARBA" id="ARBA00049128"/>
    </source>
</evidence>
<feature type="region of interest" description="Disordered" evidence="19">
    <location>
        <begin position="625"/>
        <end position="649"/>
    </location>
</feature>
<feature type="transmembrane region" description="Helical" evidence="18">
    <location>
        <begin position="1245"/>
        <end position="1268"/>
    </location>
</feature>
<feature type="transmembrane region" description="Helical" evidence="18">
    <location>
        <begin position="1280"/>
        <end position="1299"/>
    </location>
</feature>
<keyword evidence="23" id="KW-1185">Reference proteome</keyword>
<feature type="transmembrane region" description="Helical" evidence="18">
    <location>
        <begin position="75"/>
        <end position="93"/>
    </location>
</feature>
<dbReference type="STRING" id="4829.A0A163J5H1"/>
<keyword evidence="8 16" id="KW-0067">ATP-binding</keyword>